<dbReference type="Proteomes" id="UP000599437">
    <property type="component" value="Unassembled WGS sequence"/>
</dbReference>
<gene>
    <name evidence="1" type="ORF">GCM10010346_62280</name>
</gene>
<keyword evidence="2" id="KW-1185">Reference proteome</keyword>
<evidence type="ECO:0000313" key="2">
    <source>
        <dbReference type="Proteomes" id="UP000599437"/>
    </source>
</evidence>
<dbReference type="EMBL" id="BMVO01000037">
    <property type="protein sequence ID" value="GHB30431.1"/>
    <property type="molecule type" value="Genomic_DNA"/>
</dbReference>
<evidence type="ECO:0000313" key="1">
    <source>
        <dbReference type="EMBL" id="GHB30431.1"/>
    </source>
</evidence>
<accession>A0ABQ3EAQ9</accession>
<organism evidence="1 2">
    <name type="scientific">Streptomyces chryseus</name>
    <dbReference type="NCBI Taxonomy" id="68186"/>
    <lineage>
        <taxon>Bacteria</taxon>
        <taxon>Bacillati</taxon>
        <taxon>Actinomycetota</taxon>
        <taxon>Actinomycetes</taxon>
        <taxon>Kitasatosporales</taxon>
        <taxon>Streptomycetaceae</taxon>
        <taxon>Streptomyces</taxon>
    </lineage>
</organism>
<sequence length="439" mass="48446">MNAMTEHPASGLWRFLEEEDPTALTLIIDTPSGPHMRRIPPALPLPAHIEHGTAAEEAAATWGLPDFVFQQAGHAIKGSGRREQGDRLLLAGRRGAAVQVKARTIKPKPDALEVNWIQKVAAKAMSQAKGSVRQLHLVPADMVNGRGRVMRVDGNDYEWIAVFLLDHPGVPQGTVATWQPIGMPSIALTRRDWDFLFDQLRSTTAVLDYLFRAAAEPPIPLGEEPVRYYEFAAADAAAPPKEIDTDLVGPGGTLFSTPQLPQAPAGDDGTRAHLMMRIMLEDIALSPLDGHLAEANRYTVLSDLDRLPVGARAEWGRLLIDMLEDVPDVPDEHVKWRFRRQLDEGGTRQLIVGAATRFAREIQASFSAYVQLRHHEVTSRTGRTMESSTLGVLMTPRDGVRPWDTSTVRVHGDLQLSEEELKVYSEGWNRSLEDGTVVG</sequence>
<reference evidence="2" key="1">
    <citation type="journal article" date="2019" name="Int. J. Syst. Evol. Microbiol.">
        <title>The Global Catalogue of Microorganisms (GCM) 10K type strain sequencing project: providing services to taxonomists for standard genome sequencing and annotation.</title>
        <authorList>
            <consortium name="The Broad Institute Genomics Platform"/>
            <consortium name="The Broad Institute Genome Sequencing Center for Infectious Disease"/>
            <person name="Wu L."/>
            <person name="Ma J."/>
        </authorList>
    </citation>
    <scope>NUCLEOTIDE SEQUENCE [LARGE SCALE GENOMIC DNA]</scope>
    <source>
        <strain evidence="2">JCM 4737</strain>
    </source>
</reference>
<comment type="caution">
    <text evidence="1">The sequence shown here is derived from an EMBL/GenBank/DDBJ whole genome shotgun (WGS) entry which is preliminary data.</text>
</comment>
<protein>
    <submittedName>
        <fullName evidence="1">Uncharacterized protein</fullName>
    </submittedName>
</protein>
<name>A0ABQ3EAQ9_9ACTN</name>
<proteinExistence type="predicted"/>